<dbReference type="EMBL" id="JBHSXL010000006">
    <property type="protein sequence ID" value="MFC6892549.1"/>
    <property type="molecule type" value="Genomic_DNA"/>
</dbReference>
<dbReference type="AlphaFoldDB" id="A0ABD5UXI8"/>
<comment type="caution">
    <text evidence="1">The sequence shown here is derived from an EMBL/GenBank/DDBJ whole genome shotgun (WGS) entry which is preliminary data.</text>
</comment>
<keyword evidence="2" id="KW-1185">Reference proteome</keyword>
<protein>
    <submittedName>
        <fullName evidence="1">Uncharacterized protein</fullName>
    </submittedName>
</protein>
<evidence type="ECO:0000313" key="2">
    <source>
        <dbReference type="Proteomes" id="UP001596296"/>
    </source>
</evidence>
<sequence>MPSDRASAPLRESRSSRRRVLAALGAVASASTAGCSGVLPGRDSGRTDDPIEVTVLNDTSSTAQIAVRVTDAEAEMIFSRVFSLGPEKMAGCGAIEATPASVHAFTADGVSRTWRYAPDLPADFECDRADIGLTLRRDGAIEPWYSC</sequence>
<proteinExistence type="predicted"/>
<gene>
    <name evidence="1" type="ORF">ACFQE9_08005</name>
</gene>
<dbReference type="Proteomes" id="UP001596296">
    <property type="component" value="Unassembled WGS sequence"/>
</dbReference>
<dbReference type="RefSeq" id="WP_379742932.1">
    <property type="nucleotide sequence ID" value="NZ_JBHSVN010000001.1"/>
</dbReference>
<name>A0ABD5UXI8_9EURY</name>
<organism evidence="1 2">
    <name type="scientific">Halopenitus salinus</name>
    <dbReference type="NCBI Taxonomy" id="1198295"/>
    <lineage>
        <taxon>Archaea</taxon>
        <taxon>Methanobacteriati</taxon>
        <taxon>Methanobacteriota</taxon>
        <taxon>Stenosarchaea group</taxon>
        <taxon>Halobacteria</taxon>
        <taxon>Halobacteriales</taxon>
        <taxon>Haloferacaceae</taxon>
        <taxon>Halopenitus</taxon>
    </lineage>
</organism>
<accession>A0ABD5UXI8</accession>
<evidence type="ECO:0000313" key="1">
    <source>
        <dbReference type="EMBL" id="MFC6892549.1"/>
    </source>
</evidence>
<reference evidence="1 2" key="1">
    <citation type="journal article" date="2019" name="Int. J. Syst. Evol. Microbiol.">
        <title>The Global Catalogue of Microorganisms (GCM) 10K type strain sequencing project: providing services to taxonomists for standard genome sequencing and annotation.</title>
        <authorList>
            <consortium name="The Broad Institute Genomics Platform"/>
            <consortium name="The Broad Institute Genome Sequencing Center for Infectious Disease"/>
            <person name="Wu L."/>
            <person name="Ma J."/>
        </authorList>
    </citation>
    <scope>NUCLEOTIDE SEQUENCE [LARGE SCALE GENOMIC DNA]</scope>
    <source>
        <strain evidence="1 2">SKJ47</strain>
    </source>
</reference>
<dbReference type="PROSITE" id="PS51257">
    <property type="entry name" value="PROKAR_LIPOPROTEIN"/>
    <property type="match status" value="1"/>
</dbReference>